<dbReference type="Proteomes" id="UP000297225">
    <property type="component" value="Unassembled WGS sequence"/>
</dbReference>
<keyword evidence="2" id="KW-1185">Reference proteome</keyword>
<dbReference type="GO" id="GO:0016787">
    <property type="term" value="F:hydrolase activity"/>
    <property type="evidence" value="ECO:0007669"/>
    <property type="project" value="UniProtKB-KW"/>
</dbReference>
<reference evidence="1 2" key="1">
    <citation type="submission" date="2019-03" db="EMBL/GenBank/DDBJ databases">
        <title>Porphyromonas levii Isolated from the Uterus of Dairy Cows.</title>
        <authorList>
            <person name="Francis A.M."/>
        </authorList>
    </citation>
    <scope>NUCLEOTIDE SEQUENCE [LARGE SCALE GENOMIC DNA]</scope>
    <source>
        <strain evidence="1 2">AF5678</strain>
    </source>
</reference>
<dbReference type="RefSeq" id="WP_134848911.1">
    <property type="nucleotide sequence ID" value="NZ_CP197400.1"/>
</dbReference>
<dbReference type="Pfam" id="PF13483">
    <property type="entry name" value="Lactamase_B_3"/>
    <property type="match status" value="1"/>
</dbReference>
<gene>
    <name evidence="1" type="ORF">E4P47_00995</name>
</gene>
<dbReference type="SUPFAM" id="SSF56281">
    <property type="entry name" value="Metallo-hydrolase/oxidoreductase"/>
    <property type="match status" value="1"/>
</dbReference>
<accession>A0A4Y8WRH5</accession>
<organism evidence="1 2">
    <name type="scientific">Porphyromonas levii</name>
    <dbReference type="NCBI Taxonomy" id="28114"/>
    <lineage>
        <taxon>Bacteria</taxon>
        <taxon>Pseudomonadati</taxon>
        <taxon>Bacteroidota</taxon>
        <taxon>Bacteroidia</taxon>
        <taxon>Bacteroidales</taxon>
        <taxon>Porphyromonadaceae</taxon>
        <taxon>Porphyromonas</taxon>
    </lineage>
</organism>
<dbReference type="PANTHER" id="PTHR42967:SF1">
    <property type="entry name" value="MBL FOLD METALLO-HYDROLASE"/>
    <property type="match status" value="1"/>
</dbReference>
<name>A0A4Y8WRH5_9PORP</name>
<evidence type="ECO:0000313" key="1">
    <source>
        <dbReference type="EMBL" id="TFH97102.1"/>
    </source>
</evidence>
<dbReference type="AlphaFoldDB" id="A0A4Y8WRH5"/>
<dbReference type="OrthoDB" id="36975at2"/>
<comment type="caution">
    <text evidence="1">The sequence shown here is derived from an EMBL/GenBank/DDBJ whole genome shotgun (WGS) entry which is preliminary data.</text>
</comment>
<dbReference type="Gene3D" id="3.60.15.10">
    <property type="entry name" value="Ribonuclease Z/Hydroxyacylglutathione hydrolase-like"/>
    <property type="match status" value="1"/>
</dbReference>
<dbReference type="EMBL" id="SPNC01000007">
    <property type="protein sequence ID" value="TFH97102.1"/>
    <property type="molecule type" value="Genomic_DNA"/>
</dbReference>
<dbReference type="STRING" id="1122973.GCA_000379925_00996"/>
<keyword evidence="1" id="KW-0378">Hydrolase</keyword>
<dbReference type="PANTHER" id="PTHR42967">
    <property type="entry name" value="METAL DEPENDENT HYDROLASE"/>
    <property type="match status" value="1"/>
</dbReference>
<dbReference type="InterPro" id="IPR036866">
    <property type="entry name" value="RibonucZ/Hydroxyglut_hydro"/>
</dbReference>
<evidence type="ECO:0000313" key="2">
    <source>
        <dbReference type="Proteomes" id="UP000297225"/>
    </source>
</evidence>
<proteinExistence type="predicted"/>
<protein>
    <submittedName>
        <fullName evidence="1">MBL fold metallo-hydrolase</fullName>
    </submittedName>
</protein>
<sequence>MSQLYFIHHSSYLWVGTDAMILWDYYGKGEVASLLAQYSEKRLYIMATHSHGDHYSPVLFSPQFAQHGGGVQYIFHRELEEVVAREEVVFLETEEEWTDGVVRVKALGSTDCGGSFYVEVHGLQLFHAGDLNNWHWNEEADEEYVELYEAQWQRELRRLTTSIEALDLLMFPTDLRLGRDYLKGLRELLAVVTVKYLAPMHLNGTLDPEELEALCRAHGITLLLPQTSVASVLV</sequence>